<accession>A0ABX3NSW6</accession>
<evidence type="ECO:0000313" key="3">
    <source>
        <dbReference type="Proteomes" id="UP000192277"/>
    </source>
</evidence>
<feature type="transmembrane region" description="Helical" evidence="1">
    <location>
        <begin position="114"/>
        <end position="135"/>
    </location>
</feature>
<comment type="caution">
    <text evidence="2">The sequence shown here is derived from an EMBL/GenBank/DDBJ whole genome shotgun (WGS) entry which is preliminary data.</text>
</comment>
<proteinExistence type="predicted"/>
<dbReference type="EMBL" id="LWBO01000023">
    <property type="protein sequence ID" value="OQP44925.1"/>
    <property type="molecule type" value="Genomic_DNA"/>
</dbReference>
<dbReference type="RefSeq" id="WP_014218596.1">
    <property type="nucleotide sequence ID" value="NZ_LWBO01000023.1"/>
</dbReference>
<sequence>MKQEHLLENELQQLALGQQINDHELAAHVHECAKCAIAITNYQAMFSALKTMERPAVNFDIEQIMAALPVSNPEKKGFPWLIFWVSSLSTAIVAVSVFRVSGVYLNLFRNSQGPVLYLIVATALTIVVFQLRELISSYREKMRQLNFY</sequence>
<keyword evidence="1" id="KW-1133">Transmembrane helix</keyword>
<evidence type="ECO:0008006" key="4">
    <source>
        <dbReference type="Google" id="ProtNLM"/>
    </source>
</evidence>
<reference evidence="2 3" key="1">
    <citation type="submission" date="2016-04" db="EMBL/GenBank/DDBJ databases">
        <authorList>
            <person name="Chen L."/>
            <person name="Zhuang W."/>
            <person name="Wang G."/>
        </authorList>
    </citation>
    <scope>NUCLEOTIDE SEQUENCE [LARGE SCALE GENOMIC DNA]</scope>
    <source>
        <strain evidence="3">GR20</strain>
    </source>
</reference>
<protein>
    <recommendedName>
        <fullName evidence="4">Zinc-finger domain-containing protein</fullName>
    </recommendedName>
</protein>
<name>A0ABX3NSW6_9BACT</name>
<gene>
    <name evidence="2" type="ORF">A4D02_09060</name>
</gene>
<dbReference type="Proteomes" id="UP000192277">
    <property type="component" value="Unassembled WGS sequence"/>
</dbReference>
<evidence type="ECO:0000256" key="1">
    <source>
        <dbReference type="SAM" id="Phobius"/>
    </source>
</evidence>
<keyword evidence="1" id="KW-0472">Membrane</keyword>
<organism evidence="2 3">
    <name type="scientific">Niastella koreensis</name>
    <dbReference type="NCBI Taxonomy" id="354356"/>
    <lineage>
        <taxon>Bacteria</taxon>
        <taxon>Pseudomonadati</taxon>
        <taxon>Bacteroidota</taxon>
        <taxon>Chitinophagia</taxon>
        <taxon>Chitinophagales</taxon>
        <taxon>Chitinophagaceae</taxon>
        <taxon>Niastella</taxon>
    </lineage>
</organism>
<evidence type="ECO:0000313" key="2">
    <source>
        <dbReference type="EMBL" id="OQP44925.1"/>
    </source>
</evidence>
<keyword evidence="3" id="KW-1185">Reference proteome</keyword>
<keyword evidence="1" id="KW-0812">Transmembrane</keyword>
<feature type="transmembrane region" description="Helical" evidence="1">
    <location>
        <begin position="81"/>
        <end position="102"/>
    </location>
</feature>